<evidence type="ECO:0000256" key="7">
    <source>
        <dbReference type="ARBA" id="ARBA00022840"/>
    </source>
</evidence>
<dbReference type="Pfam" id="PF06068">
    <property type="entry name" value="TIP49"/>
    <property type="match status" value="1"/>
</dbReference>
<evidence type="ECO:0000256" key="2">
    <source>
        <dbReference type="ARBA" id="ARBA00007519"/>
    </source>
</evidence>
<dbReference type="InterPro" id="IPR027417">
    <property type="entry name" value="P-loop_NTPase"/>
</dbReference>
<keyword evidence="8 15" id="KW-0156">Chromatin regulator</keyword>
<evidence type="ECO:0000256" key="6">
    <source>
        <dbReference type="ARBA" id="ARBA00022806"/>
    </source>
</evidence>
<evidence type="ECO:0000256" key="9">
    <source>
        <dbReference type="ARBA" id="ARBA00023015"/>
    </source>
</evidence>
<keyword evidence="11 15" id="KW-0804">Transcription</keyword>
<name>A0A1X0SAJ4_RHIZD</name>
<dbReference type="GO" id="GO:0006281">
    <property type="term" value="P:DNA repair"/>
    <property type="evidence" value="ECO:0007669"/>
    <property type="project" value="UniProtKB-KW"/>
</dbReference>
<evidence type="ECO:0000256" key="15">
    <source>
        <dbReference type="RuleBase" id="RU363048"/>
    </source>
</evidence>
<comment type="subcellular location">
    <subcellularLocation>
        <location evidence="1 15">Nucleus</location>
    </subcellularLocation>
</comment>
<organism evidence="18 19">
    <name type="scientific">Rhizopus microsporus</name>
    <dbReference type="NCBI Taxonomy" id="58291"/>
    <lineage>
        <taxon>Eukaryota</taxon>
        <taxon>Fungi</taxon>
        <taxon>Fungi incertae sedis</taxon>
        <taxon>Mucoromycota</taxon>
        <taxon>Mucoromycotina</taxon>
        <taxon>Mucoromycetes</taxon>
        <taxon>Mucorales</taxon>
        <taxon>Mucorineae</taxon>
        <taxon>Rhizopodaceae</taxon>
        <taxon>Rhizopus</taxon>
    </lineage>
</organism>
<dbReference type="GO" id="GO:0003678">
    <property type="term" value="F:DNA helicase activity"/>
    <property type="evidence" value="ECO:0007669"/>
    <property type="project" value="UniProtKB-EC"/>
</dbReference>
<evidence type="ECO:0000313" key="19">
    <source>
        <dbReference type="Proteomes" id="UP000242381"/>
    </source>
</evidence>
<dbReference type="FunFam" id="1.10.8.60:FF:000010">
    <property type="entry name" value="RuvB-like helicase"/>
    <property type="match status" value="1"/>
</dbReference>
<dbReference type="InterPro" id="IPR010339">
    <property type="entry name" value="TIP49_P-loop"/>
</dbReference>
<evidence type="ECO:0000256" key="10">
    <source>
        <dbReference type="ARBA" id="ARBA00023159"/>
    </source>
</evidence>
<dbReference type="GO" id="GO:0016887">
    <property type="term" value="F:ATP hydrolysis activity"/>
    <property type="evidence" value="ECO:0007669"/>
    <property type="project" value="RHEA"/>
</dbReference>
<evidence type="ECO:0000256" key="3">
    <source>
        <dbReference type="ARBA" id="ARBA00022741"/>
    </source>
</evidence>
<dbReference type="InterPro" id="IPR027238">
    <property type="entry name" value="RuvB-like"/>
</dbReference>
<evidence type="ECO:0000313" key="18">
    <source>
        <dbReference type="EMBL" id="ORE21300.1"/>
    </source>
</evidence>
<feature type="domain" description="AAA+ ATPase" evidence="17">
    <location>
        <begin position="69"/>
        <end position="372"/>
    </location>
</feature>
<dbReference type="VEuPathDB" id="FungiDB:BCV72DRAFT_295475"/>
<dbReference type="GO" id="GO:0006325">
    <property type="term" value="P:chromatin organization"/>
    <property type="evidence" value="ECO:0007669"/>
    <property type="project" value="UniProtKB-KW"/>
</dbReference>
<dbReference type="FunFam" id="2.40.50.360:FF:000001">
    <property type="entry name" value="RuvB-like helicase"/>
    <property type="match status" value="1"/>
</dbReference>
<dbReference type="GO" id="GO:0005524">
    <property type="term" value="F:ATP binding"/>
    <property type="evidence" value="ECO:0007669"/>
    <property type="project" value="UniProtKB-KW"/>
</dbReference>
<dbReference type="Proteomes" id="UP000242381">
    <property type="component" value="Unassembled WGS sequence"/>
</dbReference>
<dbReference type="OMA" id="RTLPYNK"/>
<dbReference type="SMART" id="SM00382">
    <property type="entry name" value="AAA"/>
    <property type="match status" value="1"/>
</dbReference>
<sequence length="464" mass="50927">MSTSNEKMKIEQVKTAPHEKRVATHSHIKGLGLRPDGTAEPIQAGFVGQENAREASGIVVDMIKSKSMAGRALLFAGAPGTGKTAIALAIAQELGPKVPFRPIVGSEVYSSEIKKTEVLMENFRRAIGLRIKETKEVYEGEVTELTPEETENPLGGYGKTISHVIIGLKTVKGVKQLKLDPSIYESIQKEKVTVGDVIYIEANTGACKRVGRSDAYATEFDLEAEEYVPLPKGEVHKKKEVIQDVTLHDLDVANARPEGGQDIMSMMGQLLKPKKTEITDKLRQEINKVVNKYIEQGIAELVPGVLFIDEVHMLDIECFTYLNRALESPLSPIVIFATNRGNCTIRGTDDIVSPHGIPVDLLDRLLIIRTLPYSIDEIKVIISIRAKTEGLTIDEDAIEYIANAGINSSLRYAVQLLTPASVLSEINGHSSISLDDVKEVDDLFLDSKKSAQLLMEHESSFLVS</sequence>
<dbReference type="InterPro" id="IPR003593">
    <property type="entry name" value="AAA+_ATPase"/>
</dbReference>
<dbReference type="EMBL" id="KV921281">
    <property type="protein sequence ID" value="ORE21300.1"/>
    <property type="molecule type" value="Genomic_DNA"/>
</dbReference>
<evidence type="ECO:0000259" key="17">
    <source>
        <dbReference type="SMART" id="SM00382"/>
    </source>
</evidence>
<evidence type="ECO:0000256" key="8">
    <source>
        <dbReference type="ARBA" id="ARBA00022853"/>
    </source>
</evidence>
<feature type="compositionally biased region" description="Basic and acidic residues" evidence="16">
    <location>
        <begin position="1"/>
        <end position="22"/>
    </location>
</feature>
<dbReference type="Gene3D" id="2.40.50.360">
    <property type="entry name" value="RuvB-like helicase, domain II"/>
    <property type="match status" value="1"/>
</dbReference>
<evidence type="ECO:0000256" key="4">
    <source>
        <dbReference type="ARBA" id="ARBA00022763"/>
    </source>
</evidence>
<comment type="similarity">
    <text evidence="2 15">Belongs to the RuvB family.</text>
</comment>
<feature type="region of interest" description="Disordered" evidence="16">
    <location>
        <begin position="1"/>
        <end position="25"/>
    </location>
</feature>
<evidence type="ECO:0000256" key="11">
    <source>
        <dbReference type="ARBA" id="ARBA00023163"/>
    </source>
</evidence>
<evidence type="ECO:0000256" key="5">
    <source>
        <dbReference type="ARBA" id="ARBA00022801"/>
    </source>
</evidence>
<keyword evidence="10" id="KW-0010">Activator</keyword>
<evidence type="ECO:0000256" key="1">
    <source>
        <dbReference type="ARBA" id="ARBA00004123"/>
    </source>
</evidence>
<keyword evidence="4 15" id="KW-0227">DNA damage</keyword>
<evidence type="ECO:0000256" key="12">
    <source>
        <dbReference type="ARBA" id="ARBA00023204"/>
    </source>
</evidence>
<evidence type="ECO:0000256" key="13">
    <source>
        <dbReference type="ARBA" id="ARBA00023242"/>
    </source>
</evidence>
<keyword evidence="9 15" id="KW-0805">Transcription regulation</keyword>
<dbReference type="EC" id="3.6.4.12" evidence="15"/>
<dbReference type="Gene3D" id="3.40.50.300">
    <property type="entry name" value="P-loop containing nucleotide triphosphate hydrolases"/>
    <property type="match status" value="1"/>
</dbReference>
<keyword evidence="13 15" id="KW-0539">Nucleus</keyword>
<evidence type="ECO:0000256" key="14">
    <source>
        <dbReference type="ARBA" id="ARBA00047995"/>
    </source>
</evidence>
<dbReference type="PANTHER" id="PTHR11093">
    <property type="entry name" value="RUVB-RELATED REPTIN AND PONTIN"/>
    <property type="match status" value="1"/>
</dbReference>
<keyword evidence="5 15" id="KW-0378">Hydrolase</keyword>
<keyword evidence="7 15" id="KW-0067">ATP-binding</keyword>
<dbReference type="InterPro" id="IPR042487">
    <property type="entry name" value="RuvBL1/2_DNA/RNA_bd_dom"/>
</dbReference>
<dbReference type="InterPro" id="IPR041048">
    <property type="entry name" value="RuvB-like_C"/>
</dbReference>
<dbReference type="GO" id="GO:0000812">
    <property type="term" value="C:Swr1 complex"/>
    <property type="evidence" value="ECO:0007669"/>
    <property type="project" value="UniProtKB-ARBA"/>
</dbReference>
<keyword evidence="12 15" id="KW-0234">DNA repair</keyword>
<dbReference type="Pfam" id="PF17856">
    <property type="entry name" value="TIP49_C"/>
    <property type="match status" value="1"/>
</dbReference>
<gene>
    <name evidence="18" type="ORF">BCV71DRAFT_58123</name>
</gene>
<protein>
    <recommendedName>
        <fullName evidence="15">RuvB-like helicase</fullName>
        <ecNumber evidence="15">3.6.4.12</ecNumber>
    </recommendedName>
</protein>
<comment type="catalytic activity">
    <reaction evidence="14 15">
        <text>ATP + H2O = ADP + phosphate + H(+)</text>
        <dbReference type="Rhea" id="RHEA:13065"/>
        <dbReference type="ChEBI" id="CHEBI:15377"/>
        <dbReference type="ChEBI" id="CHEBI:15378"/>
        <dbReference type="ChEBI" id="CHEBI:30616"/>
        <dbReference type="ChEBI" id="CHEBI:43474"/>
        <dbReference type="ChEBI" id="CHEBI:456216"/>
        <dbReference type="EC" id="3.6.4.12"/>
    </reaction>
</comment>
<proteinExistence type="inferred from homology"/>
<keyword evidence="3 15" id="KW-0547">Nucleotide-binding</keyword>
<dbReference type="Gene3D" id="1.10.8.60">
    <property type="match status" value="1"/>
</dbReference>
<reference evidence="18 19" key="1">
    <citation type="journal article" date="2016" name="Proc. Natl. Acad. Sci. U.S.A.">
        <title>Lipid metabolic changes in an early divergent fungus govern the establishment of a mutualistic symbiosis with endobacteria.</title>
        <authorList>
            <person name="Lastovetsky O.A."/>
            <person name="Gaspar M.L."/>
            <person name="Mondo S.J."/>
            <person name="LaButti K.M."/>
            <person name="Sandor L."/>
            <person name="Grigoriev I.V."/>
            <person name="Henry S.A."/>
            <person name="Pawlowska T.E."/>
        </authorList>
    </citation>
    <scope>NUCLEOTIDE SEQUENCE [LARGE SCALE GENOMIC DNA]</scope>
    <source>
        <strain evidence="18 19">ATCC 11559</strain>
    </source>
</reference>
<comment type="function">
    <text evidence="15">DNA helicase participates in several chromatin remodeling complexes, including the SWR1 and the INO80 complexes.</text>
</comment>
<evidence type="ECO:0000256" key="16">
    <source>
        <dbReference type="SAM" id="MobiDB-lite"/>
    </source>
</evidence>
<dbReference type="AlphaFoldDB" id="A0A1X0SAJ4"/>
<dbReference type="GO" id="GO:0031011">
    <property type="term" value="C:Ino80 complex"/>
    <property type="evidence" value="ECO:0007669"/>
    <property type="project" value="UniProtKB-ARBA"/>
</dbReference>
<accession>A0A1X0SAJ4</accession>
<dbReference type="SUPFAM" id="SSF52540">
    <property type="entry name" value="P-loop containing nucleoside triphosphate hydrolases"/>
    <property type="match status" value="1"/>
</dbReference>
<keyword evidence="6 15" id="KW-0347">Helicase</keyword>